<evidence type="ECO:0000313" key="3">
    <source>
        <dbReference type="Proteomes" id="UP000231742"/>
    </source>
</evidence>
<dbReference type="RefSeq" id="WP_100389620.1">
    <property type="nucleotide sequence ID" value="NZ_BMZU01000002.1"/>
</dbReference>
<comment type="caution">
    <text evidence="2">The sequence shown here is derived from an EMBL/GenBank/DDBJ whole genome shotgun (WGS) entry which is preliminary data.</text>
</comment>
<keyword evidence="1" id="KW-0812">Transmembrane</keyword>
<dbReference type="OrthoDB" id="5118872at2"/>
<keyword evidence="1" id="KW-0472">Membrane</keyword>
<gene>
    <name evidence="2" type="ORF">CLV85_2164</name>
</gene>
<dbReference type="EMBL" id="PGFH01000002">
    <property type="protein sequence ID" value="PJJ78588.1"/>
    <property type="molecule type" value="Genomic_DNA"/>
</dbReference>
<evidence type="ECO:0000256" key="1">
    <source>
        <dbReference type="SAM" id="Phobius"/>
    </source>
</evidence>
<reference evidence="2 3" key="1">
    <citation type="submission" date="2017-11" db="EMBL/GenBank/DDBJ databases">
        <title>Genomic Encyclopedia of Archaeal and Bacterial Type Strains, Phase II (KMG-II): From Individual Species to Whole Genera.</title>
        <authorList>
            <person name="Goeker M."/>
        </authorList>
    </citation>
    <scope>NUCLEOTIDE SEQUENCE [LARGE SCALE GENOMIC DNA]</scope>
    <source>
        <strain evidence="2 3">DSM 16400</strain>
    </source>
</reference>
<organism evidence="2 3">
    <name type="scientific">Salinibacterium amurskyense</name>
    <dbReference type="NCBI Taxonomy" id="205941"/>
    <lineage>
        <taxon>Bacteria</taxon>
        <taxon>Bacillati</taxon>
        <taxon>Actinomycetota</taxon>
        <taxon>Actinomycetes</taxon>
        <taxon>Micrococcales</taxon>
        <taxon>Microbacteriaceae</taxon>
        <taxon>Salinibacterium</taxon>
    </lineage>
</organism>
<evidence type="ECO:0000313" key="2">
    <source>
        <dbReference type="EMBL" id="PJJ78588.1"/>
    </source>
</evidence>
<name>A0A2M9D3K7_9MICO</name>
<dbReference type="AlphaFoldDB" id="A0A2M9D3K7"/>
<accession>A0A2M9D3K7</accession>
<keyword evidence="3" id="KW-1185">Reference proteome</keyword>
<feature type="transmembrane region" description="Helical" evidence="1">
    <location>
        <begin position="15"/>
        <end position="37"/>
    </location>
</feature>
<dbReference type="Proteomes" id="UP000231742">
    <property type="component" value="Unassembled WGS sequence"/>
</dbReference>
<sequence>MTNPGLYQSPTEGWAFVPFLGAIATFGIAVIAVLYWFAGPGRKFRLRAFALTVLAVAAGAASALGLVAAAESFEERHSAAFAEYTTAVQGWAADEYGVTLTEDDVLDMTQGRPAVIERNGGDWRVLLEVVSANGDVELHDARELPAQ</sequence>
<feature type="transmembrane region" description="Helical" evidence="1">
    <location>
        <begin position="49"/>
        <end position="70"/>
    </location>
</feature>
<protein>
    <submittedName>
        <fullName evidence="2">Uncharacterized protein</fullName>
    </submittedName>
</protein>
<proteinExistence type="predicted"/>
<keyword evidence="1" id="KW-1133">Transmembrane helix</keyword>